<evidence type="ECO:0000313" key="4">
    <source>
        <dbReference type="Ensembl" id="ENSCHIP00010021292.1"/>
    </source>
</evidence>
<protein>
    <submittedName>
        <fullName evidence="4">Uncharacterized protein</fullName>
    </submittedName>
</protein>
<feature type="compositionally biased region" description="Polar residues" evidence="3">
    <location>
        <begin position="107"/>
        <end position="117"/>
    </location>
</feature>
<dbReference type="CDD" id="cd01310">
    <property type="entry name" value="TatD_DNAse"/>
    <property type="match status" value="1"/>
</dbReference>
<evidence type="ECO:0000256" key="3">
    <source>
        <dbReference type="SAM" id="MobiDB-lite"/>
    </source>
</evidence>
<feature type="compositionally biased region" description="Basic and acidic residues" evidence="3">
    <location>
        <begin position="216"/>
        <end position="225"/>
    </location>
</feature>
<dbReference type="Gene3D" id="3.20.20.140">
    <property type="entry name" value="Metal-dependent hydrolases"/>
    <property type="match status" value="1"/>
</dbReference>
<feature type="region of interest" description="Disordered" evidence="3">
    <location>
        <begin position="200"/>
        <end position="348"/>
    </location>
</feature>
<feature type="region of interest" description="Disordered" evidence="3">
    <location>
        <begin position="386"/>
        <end position="474"/>
    </location>
</feature>
<organism evidence="4">
    <name type="scientific">Capra hircus</name>
    <name type="common">Goat</name>
    <dbReference type="NCBI Taxonomy" id="9925"/>
    <lineage>
        <taxon>Eukaryota</taxon>
        <taxon>Metazoa</taxon>
        <taxon>Chordata</taxon>
        <taxon>Craniata</taxon>
        <taxon>Vertebrata</taxon>
        <taxon>Euteleostomi</taxon>
        <taxon>Mammalia</taxon>
        <taxon>Eutheria</taxon>
        <taxon>Laurasiatheria</taxon>
        <taxon>Artiodactyla</taxon>
        <taxon>Ruminantia</taxon>
        <taxon>Pecora</taxon>
        <taxon>Bovidae</taxon>
        <taxon>Caprinae</taxon>
        <taxon>Capra</taxon>
    </lineage>
</organism>
<keyword evidence="2" id="KW-0378">Hydrolase</keyword>
<feature type="compositionally biased region" description="Basic residues" evidence="3">
    <location>
        <begin position="67"/>
        <end position="82"/>
    </location>
</feature>
<dbReference type="InterPro" id="IPR032466">
    <property type="entry name" value="Metal_Hydrolase"/>
</dbReference>
<feature type="compositionally biased region" description="Low complexity" evidence="3">
    <location>
        <begin position="32"/>
        <end position="51"/>
    </location>
</feature>
<dbReference type="PROSITE" id="PS01090">
    <property type="entry name" value="TATD_2"/>
    <property type="match status" value="1"/>
</dbReference>
<proteinExistence type="inferred from homology"/>
<feature type="compositionally biased region" description="Basic and acidic residues" evidence="3">
    <location>
        <begin position="438"/>
        <end position="460"/>
    </location>
</feature>
<dbReference type="InterPro" id="IPR018228">
    <property type="entry name" value="DNase_TatD-rel_CS"/>
</dbReference>
<dbReference type="InterPro" id="IPR001130">
    <property type="entry name" value="TatD-like"/>
</dbReference>
<dbReference type="PROSITE" id="PS01091">
    <property type="entry name" value="TATD_3"/>
    <property type="match status" value="1"/>
</dbReference>
<comment type="similarity">
    <text evidence="1">Belongs to the metallo-dependent hydrolases superfamily. TatD-type hydrolase family.</text>
</comment>
<sequence length="762" mass="84613">MASERRKVKYHWSSTSDRSSRKRSCLREPSDVAPSSRPAHSSVSRSGGASSPKRLKAQEDDVSWGSSRHKSSTSSSHSRRRSSTSSSSSHSSGPGAGGAACKRGLIPSSQGFLSSEGSPLRSVRPSLEEMASLEEEACSLKVDSKDSPHSSVDSELAAEVEGQNGTMEEPHKVQKRQRDRIRDQGSAMIYLKAIQGILGKSMPKRKGEAAPQAKPHIAERPRRGEGPAGSGSVAAPQKERESTPEVRAEEEDAVLEKSSFCDRRVVIDPQERPSEEPLRGRRVLTEECSPPLEFLDDSDSHLNGQKPKDREVVMERASSGSDWSDVDEISTARFSQEEPVPLKPSAVPEASAFPTDYVMYPAHLYSSPWCDYASYWTSGPKTPGYPSVGSGGSNTTQAGRSGRGSSPASTVSPPLTSREPEAAKEGRSRKSRSSRFSRSSEGHAKEKRTFHEDVLPRPGEEPASSSLPRSRREPRLEGFIDTHCHLDMLYSKLSFKGTFTKFRKIYSSSFPKEFQGCISDFCDPRTLTDGLWEDLLQEDLVWGAFGCHPHFARYYSESQERNLLQALRHPKAVAFGEMGLDYSHKCTTPIPEQHKVFERQLQLAVSLRKPLVIHCREADEDLLKIMKKLVPPDYKIHSHRDPEGLHLSVLLLCQLHCFTGSYPVIEPLLEHFPNMSVGFTAVLTYSSAWEAREALKQIPLERIIVETDAPYFLPRQVPKSLCQYAHPGLALHTVREIARVKDLPLASTLATLRENTRRLYSL</sequence>
<accession>A0A8C2PJQ0</accession>
<feature type="compositionally biased region" description="Low complexity" evidence="3">
    <location>
        <begin position="83"/>
        <end position="92"/>
    </location>
</feature>
<evidence type="ECO:0000256" key="2">
    <source>
        <dbReference type="ARBA" id="ARBA00022801"/>
    </source>
</evidence>
<name>A0A8C2PJQ0_CAPHI</name>
<dbReference type="PANTHER" id="PTHR46363:SF1">
    <property type="entry name" value="DEOXYRIBONUCLEASE TATDN2-RELATED"/>
    <property type="match status" value="1"/>
</dbReference>
<dbReference type="AlphaFoldDB" id="A0A8C2PJQ0"/>
<dbReference type="Ensembl" id="ENSCHIT00010029990.1">
    <property type="protein sequence ID" value="ENSCHIP00010021292.1"/>
    <property type="gene ID" value="ENSCHIG00010015680.1"/>
</dbReference>
<dbReference type="PROSITE" id="PS01137">
    <property type="entry name" value="TATD_1"/>
    <property type="match status" value="1"/>
</dbReference>
<evidence type="ECO:0000256" key="1">
    <source>
        <dbReference type="ARBA" id="ARBA00009275"/>
    </source>
</evidence>
<dbReference type="SUPFAM" id="SSF51556">
    <property type="entry name" value="Metallo-dependent hydrolases"/>
    <property type="match status" value="1"/>
</dbReference>
<feature type="region of interest" description="Disordered" evidence="3">
    <location>
        <begin position="1"/>
        <end position="184"/>
    </location>
</feature>
<feature type="compositionally biased region" description="Basic and acidic residues" evidence="3">
    <location>
        <begin position="418"/>
        <end position="428"/>
    </location>
</feature>
<feature type="compositionally biased region" description="Basic and acidic residues" evidence="3">
    <location>
        <begin position="237"/>
        <end position="247"/>
    </location>
</feature>
<dbReference type="PANTHER" id="PTHR46363">
    <property type="entry name" value="DEOXYRIBONUCLEASE TATDN2-RELATED"/>
    <property type="match status" value="1"/>
</dbReference>
<dbReference type="Pfam" id="PF01026">
    <property type="entry name" value="TatD_DNase"/>
    <property type="match status" value="1"/>
</dbReference>
<feature type="compositionally biased region" description="Basic and acidic residues" evidence="3">
    <location>
        <begin position="259"/>
        <end position="285"/>
    </location>
</feature>
<dbReference type="GO" id="GO:0016788">
    <property type="term" value="F:hydrolase activity, acting on ester bonds"/>
    <property type="evidence" value="ECO:0007669"/>
    <property type="project" value="InterPro"/>
</dbReference>
<reference evidence="4" key="2">
    <citation type="submission" date="2025-08" db="UniProtKB">
        <authorList>
            <consortium name="Ensembl"/>
        </authorList>
    </citation>
    <scope>IDENTIFICATION</scope>
</reference>
<feature type="compositionally biased region" description="Basic residues" evidence="3">
    <location>
        <begin position="1"/>
        <end position="10"/>
    </location>
</feature>
<reference evidence="4" key="1">
    <citation type="submission" date="2019-03" db="EMBL/GenBank/DDBJ databases">
        <title>Genome sequencing and reference-guided assembly of Black Bengal Goat (Capra hircus).</title>
        <authorList>
            <person name="Siddiki A.Z."/>
            <person name="Baten A."/>
            <person name="Billah M."/>
            <person name="Alam M.A.U."/>
            <person name="Shawrob K.S.M."/>
            <person name="Saha S."/>
            <person name="Chowdhury M."/>
            <person name="Rahman A.H."/>
            <person name="Stear M."/>
            <person name="Miah G."/>
            <person name="Das G.B."/>
            <person name="Hossain M.M."/>
            <person name="Kumkum M."/>
            <person name="Islam M.S."/>
            <person name="Mollah A.M."/>
            <person name="Ahsan A."/>
            <person name="Tusar F."/>
            <person name="Khan M.K.I."/>
        </authorList>
    </citation>
    <scope>NUCLEOTIDE SEQUENCE [LARGE SCALE GENOMIC DNA]</scope>
</reference>
<dbReference type="FunFam" id="3.20.20.140:FF:000027">
    <property type="entry name" value="putative deoxyribonuclease TATDN2"/>
    <property type="match status" value="1"/>
</dbReference>